<organism evidence="3 4">
    <name type="scientific">Pristionchus pacificus</name>
    <name type="common">Parasitic nematode worm</name>
    <dbReference type="NCBI Taxonomy" id="54126"/>
    <lineage>
        <taxon>Eukaryota</taxon>
        <taxon>Metazoa</taxon>
        <taxon>Ecdysozoa</taxon>
        <taxon>Nematoda</taxon>
        <taxon>Chromadorea</taxon>
        <taxon>Rhabditida</taxon>
        <taxon>Rhabditina</taxon>
        <taxon>Diplogasteromorpha</taxon>
        <taxon>Diplogasteroidea</taxon>
        <taxon>Neodiplogasteridae</taxon>
        <taxon>Pristionchus</taxon>
    </lineage>
</organism>
<dbReference type="SUPFAM" id="SSF81382">
    <property type="entry name" value="Skp1 dimerisation domain-like"/>
    <property type="match status" value="1"/>
</dbReference>
<dbReference type="OrthoDB" id="5788891at2759"/>
<accession>A0A2A6C0Q6</accession>
<evidence type="ECO:0000256" key="1">
    <source>
        <dbReference type="ARBA" id="ARBA00009993"/>
    </source>
</evidence>
<dbReference type="GO" id="GO:0031146">
    <property type="term" value="P:SCF-dependent proteasomal ubiquitin-dependent protein catabolic process"/>
    <property type="evidence" value="ECO:0000318"/>
    <property type="project" value="GO_Central"/>
</dbReference>
<dbReference type="InterPro" id="IPR016072">
    <property type="entry name" value="Skp1_comp_dimer"/>
</dbReference>
<evidence type="ECO:0000313" key="4">
    <source>
        <dbReference type="Proteomes" id="UP000005239"/>
    </source>
</evidence>
<dbReference type="Pfam" id="PF03931">
    <property type="entry name" value="Skp1_POZ"/>
    <property type="match status" value="1"/>
</dbReference>
<dbReference type="SMART" id="SM00512">
    <property type="entry name" value="Skp1"/>
    <property type="match status" value="1"/>
</dbReference>
<dbReference type="Gene3D" id="3.30.710.10">
    <property type="entry name" value="Potassium Channel Kv1.1, Chain A"/>
    <property type="match status" value="1"/>
</dbReference>
<dbReference type="SUPFAM" id="SSF54695">
    <property type="entry name" value="POZ domain"/>
    <property type="match status" value="1"/>
</dbReference>
<dbReference type="InterPro" id="IPR001232">
    <property type="entry name" value="SKP1-like"/>
</dbReference>
<comment type="similarity">
    <text evidence="1">Belongs to the SKP1 family.</text>
</comment>
<keyword evidence="2" id="KW-0833">Ubl conjugation pathway</keyword>
<reference evidence="3" key="2">
    <citation type="submission" date="2022-06" db="UniProtKB">
        <authorList>
            <consortium name="EnsemblMetazoa"/>
        </authorList>
    </citation>
    <scope>IDENTIFICATION</scope>
    <source>
        <strain evidence="3">PS312</strain>
    </source>
</reference>
<dbReference type="InterPro" id="IPR011333">
    <property type="entry name" value="SKP1/BTB/POZ_sf"/>
</dbReference>
<gene>
    <name evidence="3" type="primary">WBGene00118654</name>
</gene>
<sequence>MISALLPTMPRLTLLSSDGESLSAHSSITTLSPTINRQIEALPINEKDSILSNKSPLPIAKVVSRTLKYVIEWCTHHKNGDPNEDPNDVDAIPEWDRQLVKKMENSDIVNVILAAKHLEINELFLVGCKAVAKMFEYETSHNVNKRTSEIRETFGIVNDLSPEEETKIKEETEWIKFNRFCEHCCDNDCDCREHFGTAPFPLMTLTDDVIAVILQQLTTALRLRGRVNKRLKESTFQIESGTTFRIKELSIVPGESDWDDEPDSLTIGLASDNVEGILRKIAQNSTVDNVTVTAQDASQGSLSGLIPLIISIPSRELTMQISQFVRDFGPTLWELSDDSLYELVSGREFINLPDVPTDLTDTGLYRLFNDMECAQISLRRIILNASHPLVQKLLRLIGITFTHETWTSTREDVKIFSAYFARYLVIGPSMLITIQKDGDLIVERQNEDGSLPAGSCFRRPAVQENSIQGIVSDFTALTVAYNNS</sequence>
<dbReference type="InterPro" id="IPR016897">
    <property type="entry name" value="SKP1"/>
</dbReference>
<dbReference type="InterPro" id="IPR016073">
    <property type="entry name" value="Skp1_comp_POZ"/>
</dbReference>
<proteinExistence type="inferred from homology"/>
<evidence type="ECO:0000256" key="2">
    <source>
        <dbReference type="ARBA" id="ARBA00022786"/>
    </source>
</evidence>
<dbReference type="AlphaFoldDB" id="A0A2A6C0Q6"/>
<dbReference type="InterPro" id="IPR036296">
    <property type="entry name" value="SKP1-like_dim_sf"/>
</dbReference>
<dbReference type="GO" id="GO:0005737">
    <property type="term" value="C:cytoplasm"/>
    <property type="evidence" value="ECO:0000318"/>
    <property type="project" value="GO_Central"/>
</dbReference>
<protein>
    <submittedName>
        <fullName evidence="3">Uncharacterized protein</fullName>
    </submittedName>
</protein>
<dbReference type="GO" id="GO:0005634">
    <property type="term" value="C:nucleus"/>
    <property type="evidence" value="ECO:0000318"/>
    <property type="project" value="GO_Central"/>
</dbReference>
<keyword evidence="4" id="KW-1185">Reference proteome</keyword>
<dbReference type="Pfam" id="PF01466">
    <property type="entry name" value="Skp1"/>
    <property type="match status" value="1"/>
</dbReference>
<dbReference type="GO" id="GO:0097602">
    <property type="term" value="F:cullin family protein binding"/>
    <property type="evidence" value="ECO:0000318"/>
    <property type="project" value="GO_Central"/>
</dbReference>
<dbReference type="PANTHER" id="PTHR11165">
    <property type="entry name" value="SKP1"/>
    <property type="match status" value="1"/>
</dbReference>
<reference evidence="4" key="1">
    <citation type="journal article" date="2008" name="Nat. Genet.">
        <title>The Pristionchus pacificus genome provides a unique perspective on nematode lifestyle and parasitism.</title>
        <authorList>
            <person name="Dieterich C."/>
            <person name="Clifton S.W."/>
            <person name="Schuster L.N."/>
            <person name="Chinwalla A."/>
            <person name="Delehaunty K."/>
            <person name="Dinkelacker I."/>
            <person name="Fulton L."/>
            <person name="Fulton R."/>
            <person name="Godfrey J."/>
            <person name="Minx P."/>
            <person name="Mitreva M."/>
            <person name="Roeseler W."/>
            <person name="Tian H."/>
            <person name="Witte H."/>
            <person name="Yang S.P."/>
            <person name="Wilson R.K."/>
            <person name="Sommer R.J."/>
        </authorList>
    </citation>
    <scope>NUCLEOTIDE SEQUENCE [LARGE SCALE GENOMIC DNA]</scope>
    <source>
        <strain evidence="4">PS312</strain>
    </source>
</reference>
<dbReference type="Proteomes" id="UP000005239">
    <property type="component" value="Unassembled WGS sequence"/>
</dbReference>
<dbReference type="EnsemblMetazoa" id="PPA29100.1">
    <property type="protein sequence ID" value="PPA29100.1"/>
    <property type="gene ID" value="WBGene00118654"/>
</dbReference>
<accession>A0A8R1YPA1</accession>
<name>A0A2A6C0Q6_PRIPA</name>
<evidence type="ECO:0000313" key="3">
    <source>
        <dbReference type="EnsemblMetazoa" id="PPA29100.1"/>
    </source>
</evidence>